<feature type="transmembrane region" description="Helical" evidence="9">
    <location>
        <begin position="274"/>
        <end position="296"/>
    </location>
</feature>
<dbReference type="Gene3D" id="1.20.1250.20">
    <property type="entry name" value="MFS general substrate transporter like domains"/>
    <property type="match status" value="2"/>
</dbReference>
<reference evidence="10" key="1">
    <citation type="journal article" date="2014" name="Insect Biochem. Mol. Biol.">
        <title>An insight into the sialome of the frog biting fly, Corethrella appendiculata.</title>
        <authorList>
            <person name="Ribeiro J.M.C."/>
            <person name="Chagas A.C."/>
            <person name="Pham V.M."/>
            <person name="Lounibos L.P."/>
            <person name="Calvo E."/>
        </authorList>
    </citation>
    <scope>NUCLEOTIDE SEQUENCE</scope>
    <source>
        <tissue evidence="10">Salivary glands</tissue>
    </source>
</reference>
<dbReference type="GO" id="GO:0016020">
    <property type="term" value="C:membrane"/>
    <property type="evidence" value="ECO:0007669"/>
    <property type="project" value="UniProtKB-SubCell"/>
</dbReference>
<accession>U5EXR4</accession>
<evidence type="ECO:0000256" key="9">
    <source>
        <dbReference type="SAM" id="Phobius"/>
    </source>
</evidence>
<evidence type="ECO:0000256" key="1">
    <source>
        <dbReference type="ARBA" id="ARBA00004141"/>
    </source>
</evidence>
<feature type="transmembrane region" description="Helical" evidence="9">
    <location>
        <begin position="7"/>
        <end position="28"/>
    </location>
</feature>
<dbReference type="AlphaFoldDB" id="U5EXR4"/>
<sequence length="457" mass="50079">MDRNLLNIIFLGFGFMFLFTAFQTMGNIEQTVIDSIKTDDPTFTGDGYTSLSIIYAVLSICNWLVPSIITKTGPRGAMVIGGTTYCLFMVSFLWPQGWLLYVCSAILGAGAALIWIGQGAYIARCSNPETISRNTGVCWAIFQLSMFFGNLFVFFQFQGLKHIDQSTRTIVFSVLIGVAIVGLVILALLRYVPPVKDEADLQNDSQDSSDSSSSSEEENPIKAFKNAVRLFFTKDFLLLSIAFVYTGFELSFYSGVYSTSIGFTDKLGVNAKQLVGLSGIFIGVGEVLGGVLFGILGSKTIRYGRDPIVISGFVIHLISFFLIYMNLPNGAPLGNTSDLSVFDPPMAWLAILCSFLLGFGDACFNTQIYSMLAGSFAKNSVAAFSIFKFTQSVAAAIGFVYSSQTGLRYQIGILVVFSIIGTFCFCLVEWAIKRKNNLNTIETASETEDYKDKDMIE</sequence>
<comment type="similarity">
    <text evidence="2">Belongs to the unc-93 family.</text>
</comment>
<feature type="transmembrane region" description="Helical" evidence="9">
    <location>
        <begin position="407"/>
        <end position="428"/>
    </location>
</feature>
<evidence type="ECO:0000256" key="8">
    <source>
        <dbReference type="ARBA" id="ARBA00041910"/>
    </source>
</evidence>
<dbReference type="InterPro" id="IPR051617">
    <property type="entry name" value="UNC-93-like_regulator"/>
</dbReference>
<feature type="transmembrane region" description="Helical" evidence="9">
    <location>
        <begin position="137"/>
        <end position="157"/>
    </location>
</feature>
<feature type="transmembrane region" description="Helical" evidence="9">
    <location>
        <begin position="48"/>
        <end position="65"/>
    </location>
</feature>
<name>U5EXR4_9DIPT</name>
<feature type="transmembrane region" description="Helical" evidence="9">
    <location>
        <begin position="77"/>
        <end position="93"/>
    </location>
</feature>
<dbReference type="Pfam" id="PF05978">
    <property type="entry name" value="UNC-93"/>
    <property type="match status" value="1"/>
</dbReference>
<comment type="subcellular location">
    <subcellularLocation>
        <location evidence="1">Membrane</location>
        <topology evidence="1">Multi-pass membrane protein</topology>
    </subcellularLocation>
</comment>
<protein>
    <recommendedName>
        <fullName evidence="7">UNC93-like protein MFSD11</fullName>
    </recommendedName>
    <alternativeName>
        <fullName evidence="8">Major facilitator superfamily domain-containing protein 11</fullName>
    </alternativeName>
</protein>
<feature type="transmembrane region" description="Helical" evidence="9">
    <location>
        <begin position="347"/>
        <end position="369"/>
    </location>
</feature>
<feature type="transmembrane region" description="Helical" evidence="9">
    <location>
        <begin position="236"/>
        <end position="254"/>
    </location>
</feature>
<keyword evidence="6" id="KW-0325">Glycoprotein</keyword>
<evidence type="ECO:0000256" key="2">
    <source>
        <dbReference type="ARBA" id="ARBA00009172"/>
    </source>
</evidence>
<organism evidence="10">
    <name type="scientific">Corethrella appendiculata</name>
    <dbReference type="NCBI Taxonomy" id="1370023"/>
    <lineage>
        <taxon>Eukaryota</taxon>
        <taxon>Metazoa</taxon>
        <taxon>Ecdysozoa</taxon>
        <taxon>Arthropoda</taxon>
        <taxon>Hexapoda</taxon>
        <taxon>Insecta</taxon>
        <taxon>Pterygota</taxon>
        <taxon>Neoptera</taxon>
        <taxon>Endopterygota</taxon>
        <taxon>Diptera</taxon>
        <taxon>Nematocera</taxon>
        <taxon>Culicoidea</taxon>
        <taxon>Chaoboridae</taxon>
        <taxon>Corethrella</taxon>
    </lineage>
</organism>
<feature type="transmembrane region" description="Helical" evidence="9">
    <location>
        <begin position="169"/>
        <end position="189"/>
    </location>
</feature>
<dbReference type="EMBL" id="GANO01000815">
    <property type="protein sequence ID" value="JAB59056.1"/>
    <property type="molecule type" value="mRNA"/>
</dbReference>
<dbReference type="SUPFAM" id="SSF103473">
    <property type="entry name" value="MFS general substrate transporter"/>
    <property type="match status" value="1"/>
</dbReference>
<keyword evidence="4 9" id="KW-1133">Transmembrane helix</keyword>
<evidence type="ECO:0000256" key="4">
    <source>
        <dbReference type="ARBA" id="ARBA00022989"/>
    </source>
</evidence>
<keyword evidence="5 9" id="KW-0472">Membrane</keyword>
<proteinExistence type="evidence at transcript level"/>
<evidence type="ECO:0000256" key="5">
    <source>
        <dbReference type="ARBA" id="ARBA00023136"/>
    </source>
</evidence>
<dbReference type="InterPro" id="IPR036259">
    <property type="entry name" value="MFS_trans_sf"/>
</dbReference>
<evidence type="ECO:0000256" key="6">
    <source>
        <dbReference type="ARBA" id="ARBA00023180"/>
    </source>
</evidence>
<evidence type="ECO:0000256" key="7">
    <source>
        <dbReference type="ARBA" id="ARBA00040302"/>
    </source>
</evidence>
<evidence type="ECO:0000313" key="10">
    <source>
        <dbReference type="EMBL" id="JAB59056.1"/>
    </source>
</evidence>
<keyword evidence="3 9" id="KW-0812">Transmembrane</keyword>
<evidence type="ECO:0000256" key="3">
    <source>
        <dbReference type="ARBA" id="ARBA00022692"/>
    </source>
</evidence>
<feature type="transmembrane region" description="Helical" evidence="9">
    <location>
        <begin position="381"/>
        <end position="401"/>
    </location>
</feature>
<feature type="transmembrane region" description="Helical" evidence="9">
    <location>
        <begin position="308"/>
        <end position="327"/>
    </location>
</feature>
<dbReference type="InterPro" id="IPR010291">
    <property type="entry name" value="Ion_channel_UNC-93"/>
</dbReference>
<feature type="transmembrane region" description="Helical" evidence="9">
    <location>
        <begin position="99"/>
        <end position="116"/>
    </location>
</feature>
<dbReference type="PANTHER" id="PTHR23294:SF0">
    <property type="entry name" value="UNC93-LIKE PROTEIN MFSD11"/>
    <property type="match status" value="1"/>
</dbReference>
<dbReference type="PANTHER" id="PTHR23294">
    <property type="entry name" value="ET TRANSLATION PRODUCT-RELATED"/>
    <property type="match status" value="1"/>
</dbReference>